<reference evidence="2 3" key="1">
    <citation type="journal article" date="2020" name="ISME J.">
        <title>Uncovering the hidden diversity of litter-decomposition mechanisms in mushroom-forming fungi.</title>
        <authorList>
            <person name="Floudas D."/>
            <person name="Bentzer J."/>
            <person name="Ahren D."/>
            <person name="Johansson T."/>
            <person name="Persson P."/>
            <person name="Tunlid A."/>
        </authorList>
    </citation>
    <scope>NUCLEOTIDE SEQUENCE [LARGE SCALE GENOMIC DNA]</scope>
    <source>
        <strain evidence="2 3">CBS 291.85</strain>
    </source>
</reference>
<gene>
    <name evidence="2" type="ORF">D9758_016598</name>
</gene>
<keyword evidence="3" id="KW-1185">Reference proteome</keyword>
<dbReference type="AlphaFoldDB" id="A0A8H5FL69"/>
<dbReference type="OrthoDB" id="2851338at2759"/>
<accession>A0A8H5FL69</accession>
<evidence type="ECO:0000313" key="3">
    <source>
        <dbReference type="Proteomes" id="UP000559256"/>
    </source>
</evidence>
<sequence>MSSIVSVSSTASTSTGTSSGSAAIAMATARKHLHLRLVPSVEGRDQSWEWKEQGWAVREFEPGNRTPHRLLRVGKKVSLDEFLDRYNHKHIPVRLHHLKSFLFGVRYSASNSCSPSWVALYDIDDTTTFSHELYTGTRLRANRSP</sequence>
<dbReference type="Proteomes" id="UP000559256">
    <property type="component" value="Unassembled WGS sequence"/>
</dbReference>
<protein>
    <submittedName>
        <fullName evidence="2">Uncharacterized protein</fullName>
    </submittedName>
</protein>
<dbReference type="EMBL" id="JAACJM010000171">
    <property type="protein sequence ID" value="KAF5340841.1"/>
    <property type="molecule type" value="Genomic_DNA"/>
</dbReference>
<organism evidence="2 3">
    <name type="scientific">Tetrapyrgos nigripes</name>
    <dbReference type="NCBI Taxonomy" id="182062"/>
    <lineage>
        <taxon>Eukaryota</taxon>
        <taxon>Fungi</taxon>
        <taxon>Dikarya</taxon>
        <taxon>Basidiomycota</taxon>
        <taxon>Agaricomycotina</taxon>
        <taxon>Agaricomycetes</taxon>
        <taxon>Agaricomycetidae</taxon>
        <taxon>Agaricales</taxon>
        <taxon>Marasmiineae</taxon>
        <taxon>Marasmiaceae</taxon>
        <taxon>Tetrapyrgos</taxon>
    </lineage>
</organism>
<proteinExistence type="predicted"/>
<evidence type="ECO:0000313" key="2">
    <source>
        <dbReference type="EMBL" id="KAF5340841.1"/>
    </source>
</evidence>
<name>A0A8H5FL69_9AGAR</name>
<evidence type="ECO:0000256" key="1">
    <source>
        <dbReference type="SAM" id="MobiDB-lite"/>
    </source>
</evidence>
<comment type="caution">
    <text evidence="2">The sequence shown here is derived from an EMBL/GenBank/DDBJ whole genome shotgun (WGS) entry which is preliminary data.</text>
</comment>
<feature type="region of interest" description="Disordered" evidence="1">
    <location>
        <begin position="1"/>
        <end position="20"/>
    </location>
</feature>